<comment type="caution">
    <text evidence="1">The sequence shown here is derived from an EMBL/GenBank/DDBJ whole genome shotgun (WGS) entry which is preliminary data.</text>
</comment>
<dbReference type="EMBL" id="NVOR01000048">
    <property type="protein sequence ID" value="PED81962.1"/>
    <property type="molecule type" value="Genomic_DNA"/>
</dbReference>
<accession>A0AA91VB68</accession>
<gene>
    <name evidence="1" type="ORF">CON65_14415</name>
</gene>
<proteinExistence type="predicted"/>
<reference evidence="1 2" key="1">
    <citation type="submission" date="2017-09" db="EMBL/GenBank/DDBJ databases">
        <title>Large-scale bioinformatics analysis of Bacillus genomes uncovers conserved roles of natural products in bacterial physiology.</title>
        <authorList>
            <consortium name="Agbiome Team Llc"/>
            <person name="Bleich R.M."/>
            <person name="Grubbs K.J."/>
            <person name="Santa Maria K.C."/>
            <person name="Allen S.E."/>
            <person name="Farag S."/>
            <person name="Shank E.A."/>
            <person name="Bowers A."/>
        </authorList>
    </citation>
    <scope>NUCLEOTIDE SEQUENCE [LARGE SCALE GENOMIC DNA]</scope>
    <source>
        <strain evidence="1 2">AFS092012</strain>
    </source>
</reference>
<dbReference type="InterPro" id="IPR022580">
    <property type="entry name" value="DUF2639"/>
</dbReference>
<dbReference type="AlphaFoldDB" id="A0AA91VB68"/>
<dbReference type="Proteomes" id="UP000221020">
    <property type="component" value="Unassembled WGS sequence"/>
</dbReference>
<evidence type="ECO:0000313" key="2">
    <source>
        <dbReference type="Proteomes" id="UP000221020"/>
    </source>
</evidence>
<name>A0AA91VB68_9BACI</name>
<evidence type="ECO:0000313" key="1">
    <source>
        <dbReference type="EMBL" id="PED81962.1"/>
    </source>
</evidence>
<sequence length="27" mass="3620">MYELKKFWIHHYEWRKLESYQAHVLRK</sequence>
<dbReference type="Pfam" id="PF11121">
    <property type="entry name" value="DUF2639"/>
    <property type="match status" value="1"/>
</dbReference>
<organism evidence="1 2">
    <name type="scientific">Bacillus pseudomycoides</name>
    <dbReference type="NCBI Taxonomy" id="64104"/>
    <lineage>
        <taxon>Bacteria</taxon>
        <taxon>Bacillati</taxon>
        <taxon>Bacillota</taxon>
        <taxon>Bacilli</taxon>
        <taxon>Bacillales</taxon>
        <taxon>Bacillaceae</taxon>
        <taxon>Bacillus</taxon>
        <taxon>Bacillus cereus group</taxon>
    </lineage>
</organism>
<protein>
    <submittedName>
        <fullName evidence="1">Uncharacterized protein</fullName>
    </submittedName>
</protein>